<dbReference type="AlphaFoldDB" id="A0AAQ3P3G8"/>
<name>A0AAQ3P3G8_VIGMU</name>
<reference evidence="1 2" key="1">
    <citation type="journal article" date="2023" name="Life. Sci Alliance">
        <title>Evolutionary insights into 3D genome organization and epigenetic landscape of Vigna mungo.</title>
        <authorList>
            <person name="Junaid A."/>
            <person name="Singh B."/>
            <person name="Bhatia S."/>
        </authorList>
    </citation>
    <scope>NUCLEOTIDE SEQUENCE [LARGE SCALE GENOMIC DNA]</scope>
    <source>
        <strain evidence="1">Urdbean</strain>
    </source>
</reference>
<protein>
    <submittedName>
        <fullName evidence="1">Uncharacterized protein</fullName>
    </submittedName>
</protein>
<evidence type="ECO:0000313" key="1">
    <source>
        <dbReference type="EMBL" id="WVZ19932.1"/>
    </source>
</evidence>
<keyword evidence="2" id="KW-1185">Reference proteome</keyword>
<accession>A0AAQ3P3G8</accession>
<evidence type="ECO:0000313" key="2">
    <source>
        <dbReference type="Proteomes" id="UP001374535"/>
    </source>
</evidence>
<proteinExistence type="predicted"/>
<gene>
    <name evidence="1" type="ORF">V8G54_007254</name>
</gene>
<sequence>MTTHIVANFPKAFLSVLREPLQEAHVDEVSRGMTEHASSSSWLHRDAARPHSECQNVSVELVEGRPSFLALFFFDCPILSENAIHSDGLLACRRHSDTQDRFSIAALDSVVQKDNHANPSLQTLTPLLDEARRNLATMADLELVLEGGDHD</sequence>
<organism evidence="1 2">
    <name type="scientific">Vigna mungo</name>
    <name type="common">Black gram</name>
    <name type="synonym">Phaseolus mungo</name>
    <dbReference type="NCBI Taxonomy" id="3915"/>
    <lineage>
        <taxon>Eukaryota</taxon>
        <taxon>Viridiplantae</taxon>
        <taxon>Streptophyta</taxon>
        <taxon>Embryophyta</taxon>
        <taxon>Tracheophyta</taxon>
        <taxon>Spermatophyta</taxon>
        <taxon>Magnoliopsida</taxon>
        <taxon>eudicotyledons</taxon>
        <taxon>Gunneridae</taxon>
        <taxon>Pentapetalae</taxon>
        <taxon>rosids</taxon>
        <taxon>fabids</taxon>
        <taxon>Fabales</taxon>
        <taxon>Fabaceae</taxon>
        <taxon>Papilionoideae</taxon>
        <taxon>50 kb inversion clade</taxon>
        <taxon>NPAAA clade</taxon>
        <taxon>indigoferoid/millettioid clade</taxon>
        <taxon>Phaseoleae</taxon>
        <taxon>Vigna</taxon>
    </lineage>
</organism>
<dbReference type="EMBL" id="CP144699">
    <property type="protein sequence ID" value="WVZ19932.1"/>
    <property type="molecule type" value="Genomic_DNA"/>
</dbReference>
<dbReference type="Proteomes" id="UP001374535">
    <property type="component" value="Chromosome 2"/>
</dbReference>